<gene>
    <name evidence="2" type="ORF">PIB30_114767</name>
</gene>
<dbReference type="Proteomes" id="UP001341840">
    <property type="component" value="Unassembled WGS sequence"/>
</dbReference>
<feature type="compositionally biased region" description="Low complexity" evidence="1">
    <location>
        <begin position="32"/>
        <end position="58"/>
    </location>
</feature>
<accession>A0ABU6YZZ8</accession>
<organism evidence="2 3">
    <name type="scientific">Stylosanthes scabra</name>
    <dbReference type="NCBI Taxonomy" id="79078"/>
    <lineage>
        <taxon>Eukaryota</taxon>
        <taxon>Viridiplantae</taxon>
        <taxon>Streptophyta</taxon>
        <taxon>Embryophyta</taxon>
        <taxon>Tracheophyta</taxon>
        <taxon>Spermatophyta</taxon>
        <taxon>Magnoliopsida</taxon>
        <taxon>eudicotyledons</taxon>
        <taxon>Gunneridae</taxon>
        <taxon>Pentapetalae</taxon>
        <taxon>rosids</taxon>
        <taxon>fabids</taxon>
        <taxon>Fabales</taxon>
        <taxon>Fabaceae</taxon>
        <taxon>Papilionoideae</taxon>
        <taxon>50 kb inversion clade</taxon>
        <taxon>dalbergioids sensu lato</taxon>
        <taxon>Dalbergieae</taxon>
        <taxon>Pterocarpus clade</taxon>
        <taxon>Stylosanthes</taxon>
    </lineage>
</organism>
<name>A0ABU6YZZ8_9FABA</name>
<feature type="compositionally biased region" description="Polar residues" evidence="1">
    <location>
        <begin position="59"/>
        <end position="70"/>
    </location>
</feature>
<keyword evidence="3" id="KW-1185">Reference proteome</keyword>
<dbReference type="EMBL" id="JASCZI010252656">
    <property type="protein sequence ID" value="MED6215544.1"/>
    <property type="molecule type" value="Genomic_DNA"/>
</dbReference>
<evidence type="ECO:0000313" key="2">
    <source>
        <dbReference type="EMBL" id="MED6215544.1"/>
    </source>
</evidence>
<feature type="region of interest" description="Disordered" evidence="1">
    <location>
        <begin position="17"/>
        <end position="84"/>
    </location>
</feature>
<proteinExistence type="predicted"/>
<evidence type="ECO:0000256" key="1">
    <source>
        <dbReference type="SAM" id="MobiDB-lite"/>
    </source>
</evidence>
<comment type="caution">
    <text evidence="2">The sequence shown here is derived from an EMBL/GenBank/DDBJ whole genome shotgun (WGS) entry which is preliminary data.</text>
</comment>
<evidence type="ECO:0000313" key="3">
    <source>
        <dbReference type="Proteomes" id="UP001341840"/>
    </source>
</evidence>
<protein>
    <submittedName>
        <fullName evidence="2">Uncharacterized protein</fullName>
    </submittedName>
</protein>
<reference evidence="2 3" key="1">
    <citation type="journal article" date="2023" name="Plants (Basel)">
        <title>Bridging the Gap: Combining Genomics and Transcriptomics Approaches to Understand Stylosanthes scabra, an Orphan Legume from the Brazilian Caatinga.</title>
        <authorList>
            <person name="Ferreira-Neto J.R.C."/>
            <person name="da Silva M.D."/>
            <person name="Binneck E."/>
            <person name="de Melo N.F."/>
            <person name="da Silva R.H."/>
            <person name="de Melo A.L.T.M."/>
            <person name="Pandolfi V."/>
            <person name="Bustamante F.O."/>
            <person name="Brasileiro-Vidal A.C."/>
            <person name="Benko-Iseppon A.M."/>
        </authorList>
    </citation>
    <scope>NUCLEOTIDE SEQUENCE [LARGE SCALE GENOMIC DNA]</scope>
    <source>
        <tissue evidence="2">Leaves</tissue>
    </source>
</reference>
<feature type="compositionally biased region" description="Basic and acidic residues" evidence="1">
    <location>
        <begin position="71"/>
        <end position="84"/>
    </location>
</feature>
<sequence>MSGKSSAYDRFKAHLLSKAKKPATLAGSGSGVSKPTSPEVVPPSSSSIPDSSSGKDVSASPSPSIISTQEGAKDFSRKRKVPEP</sequence>
<feature type="non-terminal residue" evidence="2">
    <location>
        <position position="84"/>
    </location>
</feature>